<evidence type="ECO:0000313" key="2">
    <source>
        <dbReference type="Proteomes" id="UP001150581"/>
    </source>
</evidence>
<proteinExistence type="predicted"/>
<name>A0ACC1IP66_9FUNG</name>
<evidence type="ECO:0000313" key="1">
    <source>
        <dbReference type="EMBL" id="KAJ1898202.1"/>
    </source>
</evidence>
<gene>
    <name evidence="1" type="ORF">LPJ66_002899</name>
</gene>
<accession>A0ACC1IP66</accession>
<sequence>MSWAPTGTNSLPLGPRGRPAGDGETEELPQPHEAASIHSTARNSTLTQPNHAFDASSAAERARAIANSLMKNVPTPTATPPVLPFLPPTLPLGGAAGADDDSERKRRRKNRWGDKEANPAAAAASTAGMSKEQIESYATILRIDEITQKLKSGDVVPPDGQRSPSPAPMYNSEGKRTNTREHRYRRKLEEERMRLVEEQLKRDPEYRPPADYRRRSRFSEKVFIPVDDNPGLNFIGLLIGPRGNTLKKIEGDSGSKISIRGRGSIKEGKRRDDANIPGADEDLHCHIVADTEEKVQRGVRIVREIIKKACVTPEGHNDLKRNQLRELAALNGTLRDDEGQACINCGALGHRRWECTEKTNVTVSLVCRVCNGKGHVARDCTQRHDPEALQKAHERDQQLNSEYLSLMAELGESVPAAGLDSAAGLPLPSGPVADGGGRREADDVPLPHASSRPMPPGTDDSISQHPSPGPAPWLRGNRSPSVDRHQDYEGGRYQHRSRSRVSRSPPPARSLAPPTTPPWLRRRQPSQQDYGYRGPPPPRYPQQQQQQHEYGRVSYSSQYSRDSTNGGSNRGSRYSYDHSQSQPRHQGQYSRNYHSGRNDTDQYQQHHQQQQQYQQPPPPPPPAFSPPPPPPPPSTPPPPPPE</sequence>
<organism evidence="1 2">
    <name type="scientific">Kickxella alabastrina</name>
    <dbReference type="NCBI Taxonomy" id="61397"/>
    <lineage>
        <taxon>Eukaryota</taxon>
        <taxon>Fungi</taxon>
        <taxon>Fungi incertae sedis</taxon>
        <taxon>Zoopagomycota</taxon>
        <taxon>Kickxellomycotina</taxon>
        <taxon>Kickxellomycetes</taxon>
        <taxon>Kickxellales</taxon>
        <taxon>Kickxellaceae</taxon>
        <taxon>Kickxella</taxon>
    </lineage>
</organism>
<dbReference type="EMBL" id="JANBPG010000258">
    <property type="protein sequence ID" value="KAJ1898202.1"/>
    <property type="molecule type" value="Genomic_DNA"/>
</dbReference>
<protein>
    <submittedName>
        <fullName evidence="1">Uncharacterized protein</fullName>
    </submittedName>
</protein>
<comment type="caution">
    <text evidence="1">The sequence shown here is derived from an EMBL/GenBank/DDBJ whole genome shotgun (WGS) entry which is preliminary data.</text>
</comment>
<dbReference type="Proteomes" id="UP001150581">
    <property type="component" value="Unassembled WGS sequence"/>
</dbReference>
<keyword evidence="2" id="KW-1185">Reference proteome</keyword>
<reference evidence="1" key="1">
    <citation type="submission" date="2022-07" db="EMBL/GenBank/DDBJ databases">
        <title>Phylogenomic reconstructions and comparative analyses of Kickxellomycotina fungi.</title>
        <authorList>
            <person name="Reynolds N.K."/>
            <person name="Stajich J.E."/>
            <person name="Barry K."/>
            <person name="Grigoriev I.V."/>
            <person name="Crous P."/>
            <person name="Smith M.E."/>
        </authorList>
    </citation>
    <scope>NUCLEOTIDE SEQUENCE</scope>
    <source>
        <strain evidence="1">Benny 63K</strain>
    </source>
</reference>